<dbReference type="GO" id="GO:0016853">
    <property type="term" value="F:isomerase activity"/>
    <property type="evidence" value="ECO:0007669"/>
    <property type="project" value="UniProtKB-KW"/>
</dbReference>
<proteinExistence type="predicted"/>
<dbReference type="SUPFAM" id="SSF51658">
    <property type="entry name" value="Xylose isomerase-like"/>
    <property type="match status" value="1"/>
</dbReference>
<dbReference type="RefSeq" id="WP_258388722.1">
    <property type="nucleotide sequence ID" value="NZ_CP091430.1"/>
</dbReference>
<dbReference type="InterPro" id="IPR036237">
    <property type="entry name" value="Xyl_isomerase-like_sf"/>
</dbReference>
<dbReference type="EMBL" id="CP091430">
    <property type="protein sequence ID" value="UVI32673.1"/>
    <property type="molecule type" value="Genomic_DNA"/>
</dbReference>
<accession>A0ABY5SJ94</accession>
<protein>
    <submittedName>
        <fullName evidence="2">Sugar phosphate isomerase/epimerase</fullName>
    </submittedName>
</protein>
<dbReference type="PANTHER" id="PTHR12110:SF48">
    <property type="entry name" value="BLL3656 PROTEIN"/>
    <property type="match status" value="1"/>
</dbReference>
<feature type="domain" description="Xylose isomerase-like TIM barrel" evidence="1">
    <location>
        <begin position="25"/>
        <end position="253"/>
    </location>
</feature>
<name>A0ABY5SJ94_9BACL</name>
<reference evidence="2" key="1">
    <citation type="submission" date="2022-01" db="EMBL/GenBank/DDBJ databases">
        <title>Paenibacillus spongiae sp. nov., isolated from marine sponge.</title>
        <authorList>
            <person name="Li Z."/>
            <person name="Zhang M."/>
        </authorList>
    </citation>
    <scope>NUCLEOTIDE SEQUENCE</scope>
    <source>
        <strain evidence="2">PHS-Z3</strain>
    </source>
</reference>
<evidence type="ECO:0000313" key="2">
    <source>
        <dbReference type="EMBL" id="UVI32673.1"/>
    </source>
</evidence>
<sequence length="276" mass="30989">MSSFKFSLNASTLFPFKLSVLDQIRIAGEAGYDGIELWVGDIQQFLKSGGTPEQLRTELRKARVVFANAIAFFKWADADADVREEGFRQAEEEMRMLKDLGCLAVAAPPFGQVKDVSIESMGDAYHRLVQLGRSIGIEPYLEFWGRAEQLSTLETALAVAEASGIRDSQILLDPFHMYTGGTEWTSLEQLTGNRIGIVHINDYPEIPSRADIADRDRLFPGDGIAPLERLRDLLEQANYSGYLSLELFIEDYQGQSALEVAIHGYRKMADIFRKNR</sequence>
<gene>
    <name evidence="2" type="ORF">L1F29_12975</name>
</gene>
<dbReference type="PANTHER" id="PTHR12110">
    <property type="entry name" value="HYDROXYPYRUVATE ISOMERASE"/>
    <property type="match status" value="1"/>
</dbReference>
<organism evidence="2 3">
    <name type="scientific">Paenibacillus spongiae</name>
    <dbReference type="NCBI Taxonomy" id="2909671"/>
    <lineage>
        <taxon>Bacteria</taxon>
        <taxon>Bacillati</taxon>
        <taxon>Bacillota</taxon>
        <taxon>Bacilli</taxon>
        <taxon>Bacillales</taxon>
        <taxon>Paenibacillaceae</taxon>
        <taxon>Paenibacillus</taxon>
    </lineage>
</organism>
<dbReference type="InterPro" id="IPR013022">
    <property type="entry name" value="Xyl_isomerase-like_TIM-brl"/>
</dbReference>
<dbReference type="InterPro" id="IPR050312">
    <property type="entry name" value="IolE/XylAMocC-like"/>
</dbReference>
<dbReference type="Gene3D" id="3.20.20.150">
    <property type="entry name" value="Divalent-metal-dependent TIM barrel enzymes"/>
    <property type="match status" value="1"/>
</dbReference>
<keyword evidence="2" id="KW-0413">Isomerase</keyword>
<evidence type="ECO:0000259" key="1">
    <source>
        <dbReference type="Pfam" id="PF01261"/>
    </source>
</evidence>
<dbReference type="Proteomes" id="UP001057877">
    <property type="component" value="Chromosome"/>
</dbReference>
<dbReference type="Pfam" id="PF01261">
    <property type="entry name" value="AP_endonuc_2"/>
    <property type="match status" value="1"/>
</dbReference>
<keyword evidence="3" id="KW-1185">Reference proteome</keyword>
<evidence type="ECO:0000313" key="3">
    <source>
        <dbReference type="Proteomes" id="UP001057877"/>
    </source>
</evidence>